<feature type="compositionally biased region" description="Basic and acidic residues" evidence="1">
    <location>
        <begin position="1"/>
        <end position="21"/>
    </location>
</feature>
<keyword evidence="3" id="KW-1185">Reference proteome</keyword>
<evidence type="ECO:0000313" key="2">
    <source>
        <dbReference type="EMBL" id="GGE34871.1"/>
    </source>
</evidence>
<name>A0A8J2YGB3_9BACL</name>
<sequence length="45" mass="5484">MDSNKKRDSQRFNEEFSRHLDYAVSFPNRKNKEDKKHNAKKTDQD</sequence>
<dbReference type="RefSeq" id="WP_188690643.1">
    <property type="nucleotide sequence ID" value="NZ_BMIR01000004.1"/>
</dbReference>
<feature type="compositionally biased region" description="Basic and acidic residues" evidence="1">
    <location>
        <begin position="30"/>
        <end position="45"/>
    </location>
</feature>
<dbReference type="Proteomes" id="UP000628775">
    <property type="component" value="Unassembled WGS sequence"/>
</dbReference>
<reference evidence="2" key="2">
    <citation type="submission" date="2020-09" db="EMBL/GenBank/DDBJ databases">
        <authorList>
            <person name="Sun Q."/>
            <person name="Zhou Y."/>
        </authorList>
    </citation>
    <scope>NUCLEOTIDE SEQUENCE</scope>
    <source>
        <strain evidence="2">CGMCC 1.15371</strain>
    </source>
</reference>
<evidence type="ECO:0000313" key="3">
    <source>
        <dbReference type="Proteomes" id="UP000628775"/>
    </source>
</evidence>
<proteinExistence type="predicted"/>
<dbReference type="EMBL" id="BMIR01000004">
    <property type="protein sequence ID" value="GGE34871.1"/>
    <property type="molecule type" value="Genomic_DNA"/>
</dbReference>
<organism evidence="2 3">
    <name type="scientific">Pullulanibacillus camelliae</name>
    <dbReference type="NCBI Taxonomy" id="1707096"/>
    <lineage>
        <taxon>Bacteria</taxon>
        <taxon>Bacillati</taxon>
        <taxon>Bacillota</taxon>
        <taxon>Bacilli</taxon>
        <taxon>Bacillales</taxon>
        <taxon>Sporolactobacillaceae</taxon>
        <taxon>Pullulanibacillus</taxon>
    </lineage>
</organism>
<accession>A0A8J2YGB3</accession>
<reference evidence="2" key="1">
    <citation type="journal article" date="2014" name="Int. J. Syst. Evol. Microbiol.">
        <title>Complete genome sequence of Corynebacterium casei LMG S-19264T (=DSM 44701T), isolated from a smear-ripened cheese.</title>
        <authorList>
            <consortium name="US DOE Joint Genome Institute (JGI-PGF)"/>
            <person name="Walter F."/>
            <person name="Albersmeier A."/>
            <person name="Kalinowski J."/>
            <person name="Ruckert C."/>
        </authorList>
    </citation>
    <scope>NUCLEOTIDE SEQUENCE</scope>
    <source>
        <strain evidence="2">CGMCC 1.15371</strain>
    </source>
</reference>
<feature type="region of interest" description="Disordered" evidence="1">
    <location>
        <begin position="1"/>
        <end position="45"/>
    </location>
</feature>
<gene>
    <name evidence="2" type="ORF">GCM10011391_11900</name>
</gene>
<comment type="caution">
    <text evidence="2">The sequence shown here is derived from an EMBL/GenBank/DDBJ whole genome shotgun (WGS) entry which is preliminary data.</text>
</comment>
<evidence type="ECO:0000256" key="1">
    <source>
        <dbReference type="SAM" id="MobiDB-lite"/>
    </source>
</evidence>
<dbReference type="AlphaFoldDB" id="A0A8J2YGB3"/>
<protein>
    <submittedName>
        <fullName evidence="2">Uncharacterized protein</fullName>
    </submittedName>
</protein>